<dbReference type="EMBL" id="FNTL01000004">
    <property type="protein sequence ID" value="SED87437.1"/>
    <property type="molecule type" value="Genomic_DNA"/>
</dbReference>
<dbReference type="InterPro" id="IPR027417">
    <property type="entry name" value="P-loop_NTPase"/>
</dbReference>
<dbReference type="Pfam" id="PF13191">
    <property type="entry name" value="AAA_16"/>
    <property type="match status" value="1"/>
</dbReference>
<dbReference type="RefSeq" id="WP_073359568.1">
    <property type="nucleotide sequence ID" value="NZ_FNTL01000004.1"/>
</dbReference>
<accession>A0A1H5E8J5</accession>
<dbReference type="InterPro" id="IPR016236">
    <property type="entry name" value="Ser/Thr_kinase_PknK_prd"/>
</dbReference>
<dbReference type="Pfam" id="PF17874">
    <property type="entry name" value="TPR_MalT"/>
    <property type="match status" value="1"/>
</dbReference>
<keyword evidence="5 6" id="KW-0067">ATP-binding</keyword>
<evidence type="ECO:0000256" key="7">
    <source>
        <dbReference type="PROSITE-ProRule" id="PRU10141"/>
    </source>
</evidence>
<dbReference type="PROSITE" id="PS50011">
    <property type="entry name" value="PROTEIN_KINASE_DOM"/>
    <property type="match status" value="1"/>
</dbReference>
<dbReference type="InterPro" id="IPR011990">
    <property type="entry name" value="TPR-like_helical_dom_sf"/>
</dbReference>
<dbReference type="InterPro" id="IPR059106">
    <property type="entry name" value="WHD_MalT"/>
</dbReference>
<dbReference type="CDD" id="cd14014">
    <property type="entry name" value="STKc_PknB_like"/>
    <property type="match status" value="1"/>
</dbReference>
<feature type="domain" description="Protein kinase" evidence="9">
    <location>
        <begin position="28"/>
        <end position="286"/>
    </location>
</feature>
<dbReference type="PANTHER" id="PTHR43289:SF6">
    <property type="entry name" value="SERINE_THREONINE-PROTEIN KINASE NEKL-3"/>
    <property type="match status" value="1"/>
</dbReference>
<dbReference type="PIRSF" id="PIRSF000574">
    <property type="entry name" value="Ser/Thr_PK_PknK_prd"/>
    <property type="match status" value="1"/>
</dbReference>
<evidence type="ECO:0000259" key="9">
    <source>
        <dbReference type="PROSITE" id="PS50011"/>
    </source>
</evidence>
<dbReference type="Gene3D" id="3.30.200.20">
    <property type="entry name" value="Phosphorylase Kinase, domain 1"/>
    <property type="match status" value="1"/>
</dbReference>
<dbReference type="Gene3D" id="3.40.50.300">
    <property type="entry name" value="P-loop containing nucleotide triphosphate hydrolases"/>
    <property type="match status" value="1"/>
</dbReference>
<dbReference type="GO" id="GO:0046872">
    <property type="term" value="F:metal ion binding"/>
    <property type="evidence" value="ECO:0007669"/>
    <property type="project" value="UniProtKB-UniRule"/>
</dbReference>
<dbReference type="Pfam" id="PF25873">
    <property type="entry name" value="WHD_MalT"/>
    <property type="match status" value="1"/>
</dbReference>
<dbReference type="InterPro" id="IPR017441">
    <property type="entry name" value="Protein_kinase_ATP_BS"/>
</dbReference>
<gene>
    <name evidence="10" type="ORF">SAMN04490220_5865</name>
</gene>
<protein>
    <recommendedName>
        <fullName evidence="6">Serine/threonine-protein kinase PknK</fullName>
        <ecNumber evidence="6">2.7.11.1</ecNumber>
    </recommendedName>
    <alternativeName>
        <fullName evidence="6">Protein kinase K</fullName>
    </alternativeName>
</protein>
<organism evidence="10 11">
    <name type="scientific">Rhodococcus jostii</name>
    <dbReference type="NCBI Taxonomy" id="132919"/>
    <lineage>
        <taxon>Bacteria</taxon>
        <taxon>Bacillati</taxon>
        <taxon>Actinomycetota</taxon>
        <taxon>Actinomycetes</taxon>
        <taxon>Mycobacteriales</taxon>
        <taxon>Nocardiaceae</taxon>
        <taxon>Rhodococcus</taxon>
    </lineage>
</organism>
<keyword evidence="4 6" id="KW-0418">Kinase</keyword>
<feature type="region of interest" description="Disordered" evidence="8">
    <location>
        <begin position="295"/>
        <end position="344"/>
    </location>
</feature>
<dbReference type="InterPro" id="IPR041617">
    <property type="entry name" value="TPR_MalT"/>
</dbReference>
<evidence type="ECO:0000256" key="3">
    <source>
        <dbReference type="ARBA" id="ARBA00022741"/>
    </source>
</evidence>
<feature type="compositionally biased region" description="Low complexity" evidence="8">
    <location>
        <begin position="295"/>
        <end position="305"/>
    </location>
</feature>
<dbReference type="PROSITE" id="PS00108">
    <property type="entry name" value="PROTEIN_KINASE_ST"/>
    <property type="match status" value="1"/>
</dbReference>
<dbReference type="InterPro" id="IPR041664">
    <property type="entry name" value="AAA_16"/>
</dbReference>
<feature type="compositionally biased region" description="Low complexity" evidence="8">
    <location>
        <begin position="315"/>
        <end position="328"/>
    </location>
</feature>
<dbReference type="SUPFAM" id="SSF56112">
    <property type="entry name" value="Protein kinase-like (PK-like)"/>
    <property type="match status" value="1"/>
</dbReference>
<sequence>MPSHPTDPEPTQADAGPTLEDEFEDAGFEDAREIGRGGFGIVYRCRQPALHRSVAIKVLFTDDTDQDHRARFLREQQAMGTLSGHPNIVDVLQTGVTSHGRPYIVMPYHSGASLDARLREHGPLSVPETLTIGVKLAGALHLAHRVGIVHRDVKPANILVTAYGEPQLTDFGIARVTGGFETTTGSVAGSPSFTAPEVLKGEPPTVTSDVYSLAVTLYCLITGHSPFERKPGERIVAQFLRITGEPIPDLRPTGVPDTVCTVLEQAMSREPAGRPATVAEFAERLRDAQRQLGLPADDMALPDDLTGSREPVQVGAAARSPAPRSPGAQVPPSASTKYRPPTPTRALVPRARLLALLRAGQRRRLVLIHAPAGFGKSTLAAQWRENLTAAGTPVAWLSIDHDDNNAVWFLAHLIEAIRTVRPTLAHELGQALEEHGDDAERYVLTSLVNEIHETGELLVVIIDDWHRIIDPTTLGSIDFLLTHSCHHLQIVVTSRSRSGLPLSRLRVRDELVEVDATALRFDDGEARSFLVDLAGLTLAPDDVARLRAFTDGWVAALQLASLSLRGRDDPTELIAHLSGRHRAIGDYLVENVLNTLEPDVLDFLLRTSVTERLCGPLAARLADIPRGQAMLEQVEARDLFLRRLDDDGDWFRYHHLFADFLRRRLERDHPDLVADLNSTASHWFAEHAMLSEAVDHALAAGDPDTAADLVEAQGMLLIEHSQMATLLGLTAKLAPEQVHSRPRLQIAVAWAHVLLHHPPHPVRDALRSAESTLEHARTSIIGDADDLLAEVSLVRGVSELFADHVAGLDKRIAECLARPETRRPFIVSAAANLAAFQAIYTFDFAAARRWQEWATPYHERTTGPFSVMYGACFTGIAAMEQLDTTGAHDAFLTARQLARQIGGRSSHALRLAGAILADLLYEQGNIDDADQLLDESYELGSEGGVVDFMLATYGTGARIKALRGDRPAAEQRLREGAEIAANLSLPRLAARIENERIRAGLITERHTGELPRPTDAVSDGIAAITTELDADSAIRLLLADPEDEHADQAVTLAIELLTRAQQSARPRAELRARLLLVCALHAAGRPDDAVVELVPAIVTCTEHGLIRPLLDGGPGIHDALSALDNALRTRLRPPGWSDAADAYLTSLPRGTGN</sequence>
<comment type="catalytic activity">
    <reaction evidence="6">
        <text>L-threonyl-[protein] + ATP = O-phospho-L-threonyl-[protein] + ADP + H(+)</text>
        <dbReference type="Rhea" id="RHEA:46608"/>
        <dbReference type="Rhea" id="RHEA-COMP:11060"/>
        <dbReference type="Rhea" id="RHEA-COMP:11605"/>
        <dbReference type="ChEBI" id="CHEBI:15378"/>
        <dbReference type="ChEBI" id="CHEBI:30013"/>
        <dbReference type="ChEBI" id="CHEBI:30616"/>
        <dbReference type="ChEBI" id="CHEBI:61977"/>
        <dbReference type="ChEBI" id="CHEBI:456216"/>
        <dbReference type="EC" id="2.7.11.1"/>
    </reaction>
</comment>
<dbReference type="Gene3D" id="1.25.40.10">
    <property type="entry name" value="Tetratricopeptide repeat domain"/>
    <property type="match status" value="1"/>
</dbReference>
<dbReference type="GO" id="GO:0004674">
    <property type="term" value="F:protein serine/threonine kinase activity"/>
    <property type="evidence" value="ECO:0007669"/>
    <property type="project" value="UniProtKB-UniRule"/>
</dbReference>
<dbReference type="Pfam" id="PF00069">
    <property type="entry name" value="Pkinase"/>
    <property type="match status" value="1"/>
</dbReference>
<comment type="similarity">
    <text evidence="6">Belongs to the protein kinase superfamily.</text>
</comment>
<dbReference type="AlphaFoldDB" id="A0A1H5E8J5"/>
<dbReference type="Proteomes" id="UP000183407">
    <property type="component" value="Unassembled WGS sequence"/>
</dbReference>
<evidence type="ECO:0000256" key="6">
    <source>
        <dbReference type="PIRNR" id="PIRNR000574"/>
    </source>
</evidence>
<dbReference type="OrthoDB" id="136365at2"/>
<comment type="catalytic activity">
    <reaction evidence="6">
        <text>L-seryl-[protein] + ATP = O-phospho-L-seryl-[protein] + ADP + H(+)</text>
        <dbReference type="Rhea" id="RHEA:17989"/>
        <dbReference type="Rhea" id="RHEA-COMP:9863"/>
        <dbReference type="Rhea" id="RHEA-COMP:11604"/>
        <dbReference type="ChEBI" id="CHEBI:15378"/>
        <dbReference type="ChEBI" id="CHEBI:29999"/>
        <dbReference type="ChEBI" id="CHEBI:30616"/>
        <dbReference type="ChEBI" id="CHEBI:83421"/>
        <dbReference type="ChEBI" id="CHEBI:456216"/>
        <dbReference type="EC" id="2.7.11.1"/>
    </reaction>
</comment>
<dbReference type="InterPro" id="IPR003593">
    <property type="entry name" value="AAA+_ATPase"/>
</dbReference>
<dbReference type="InterPro" id="IPR011009">
    <property type="entry name" value="Kinase-like_dom_sf"/>
</dbReference>
<name>A0A1H5E8J5_RHOJO</name>
<evidence type="ECO:0000256" key="4">
    <source>
        <dbReference type="ARBA" id="ARBA00022777"/>
    </source>
</evidence>
<dbReference type="PANTHER" id="PTHR43289">
    <property type="entry name" value="MITOGEN-ACTIVATED PROTEIN KINASE KINASE KINASE 20-RELATED"/>
    <property type="match status" value="1"/>
</dbReference>
<dbReference type="EC" id="2.7.11.1" evidence="6"/>
<reference evidence="11" key="1">
    <citation type="submission" date="2016-10" db="EMBL/GenBank/DDBJ databases">
        <authorList>
            <person name="Varghese N."/>
        </authorList>
    </citation>
    <scope>NUCLEOTIDE SEQUENCE [LARGE SCALE GENOMIC DNA]</scope>
    <source>
        <strain evidence="11">DSM 44719</strain>
    </source>
</reference>
<dbReference type="InterPro" id="IPR000719">
    <property type="entry name" value="Prot_kinase_dom"/>
</dbReference>
<dbReference type="SUPFAM" id="SSF52540">
    <property type="entry name" value="P-loop containing nucleoside triphosphate hydrolases"/>
    <property type="match status" value="1"/>
</dbReference>
<evidence type="ECO:0000256" key="1">
    <source>
        <dbReference type="ARBA" id="ARBA00022527"/>
    </source>
</evidence>
<dbReference type="SMART" id="SM00220">
    <property type="entry name" value="S_TKc"/>
    <property type="match status" value="1"/>
</dbReference>
<feature type="binding site" evidence="7">
    <location>
        <position position="57"/>
    </location>
    <ligand>
        <name>ATP</name>
        <dbReference type="ChEBI" id="CHEBI:30616"/>
    </ligand>
</feature>
<keyword evidence="2 6" id="KW-0808">Transferase</keyword>
<dbReference type="InterPro" id="IPR008271">
    <property type="entry name" value="Ser/Thr_kinase_AS"/>
</dbReference>
<evidence type="ECO:0000313" key="10">
    <source>
        <dbReference type="EMBL" id="SED87437.1"/>
    </source>
</evidence>
<evidence type="ECO:0000313" key="11">
    <source>
        <dbReference type="Proteomes" id="UP000183407"/>
    </source>
</evidence>
<keyword evidence="3 6" id="KW-0547">Nucleotide-binding</keyword>
<dbReference type="GO" id="GO:0005524">
    <property type="term" value="F:ATP binding"/>
    <property type="evidence" value="ECO:0007669"/>
    <property type="project" value="UniProtKB-UniRule"/>
</dbReference>
<dbReference type="GO" id="GO:0106310">
    <property type="term" value="F:protein serine kinase activity"/>
    <property type="evidence" value="ECO:0007669"/>
    <property type="project" value="UniProtKB-UniRule"/>
</dbReference>
<evidence type="ECO:0000256" key="5">
    <source>
        <dbReference type="ARBA" id="ARBA00022840"/>
    </source>
</evidence>
<proteinExistence type="inferred from homology"/>
<evidence type="ECO:0000256" key="2">
    <source>
        <dbReference type="ARBA" id="ARBA00022679"/>
    </source>
</evidence>
<dbReference type="SMART" id="SM00382">
    <property type="entry name" value="AAA"/>
    <property type="match status" value="1"/>
</dbReference>
<dbReference type="PROSITE" id="PS00107">
    <property type="entry name" value="PROTEIN_KINASE_ATP"/>
    <property type="match status" value="1"/>
</dbReference>
<dbReference type="Gene3D" id="1.10.510.10">
    <property type="entry name" value="Transferase(Phosphotransferase) domain 1"/>
    <property type="match status" value="1"/>
</dbReference>
<evidence type="ECO:0000256" key="8">
    <source>
        <dbReference type="SAM" id="MobiDB-lite"/>
    </source>
</evidence>
<keyword evidence="1 6" id="KW-0723">Serine/threonine-protein kinase</keyword>